<organism evidence="5 6">
    <name type="scientific">Bacillus solimangrovi</name>
    <dbReference type="NCBI Taxonomy" id="1305675"/>
    <lineage>
        <taxon>Bacteria</taxon>
        <taxon>Bacillati</taxon>
        <taxon>Bacillota</taxon>
        <taxon>Bacilli</taxon>
        <taxon>Bacillales</taxon>
        <taxon>Bacillaceae</taxon>
        <taxon>Bacillus</taxon>
    </lineage>
</organism>
<dbReference type="EMBL" id="MJEH01000038">
    <property type="protein sequence ID" value="OEH92015.1"/>
    <property type="molecule type" value="Genomic_DNA"/>
</dbReference>
<feature type="signal peptide" evidence="1">
    <location>
        <begin position="1"/>
        <end position="24"/>
    </location>
</feature>
<dbReference type="Gene3D" id="3.30.565.40">
    <property type="entry name" value="Fervidobacterium nodosum Rt17-B1 like"/>
    <property type="match status" value="2"/>
</dbReference>
<comment type="caution">
    <text evidence="5">The sequence shown here is derived from an EMBL/GenBank/DDBJ whole genome shotgun (WGS) entry which is preliminary data.</text>
</comment>
<dbReference type="RefSeq" id="WP_069717975.1">
    <property type="nucleotide sequence ID" value="NZ_MJEH01000038.1"/>
</dbReference>
<evidence type="ECO:0008006" key="7">
    <source>
        <dbReference type="Google" id="ProtNLM"/>
    </source>
</evidence>
<dbReference type="InterPro" id="IPR012854">
    <property type="entry name" value="Cu_amine_oxidase-like_N"/>
</dbReference>
<dbReference type="AlphaFoldDB" id="A0A1E5LD61"/>
<evidence type="ECO:0000313" key="6">
    <source>
        <dbReference type="Proteomes" id="UP000095209"/>
    </source>
</evidence>
<feature type="domain" description="DUF3298" evidence="3">
    <location>
        <begin position="369"/>
        <end position="431"/>
    </location>
</feature>
<dbReference type="InterPro" id="IPR021729">
    <property type="entry name" value="DUF3298"/>
</dbReference>
<evidence type="ECO:0000313" key="5">
    <source>
        <dbReference type="EMBL" id="OEH92015.1"/>
    </source>
</evidence>
<dbReference type="SUPFAM" id="SSF55383">
    <property type="entry name" value="Copper amine oxidase, domain N"/>
    <property type="match status" value="1"/>
</dbReference>
<feature type="domain" description="Deacetylase PdaC" evidence="4">
    <location>
        <begin position="251"/>
        <end position="346"/>
    </location>
</feature>
<gene>
    <name evidence="5" type="ORF">BFG57_17270</name>
</gene>
<dbReference type="OrthoDB" id="1684927at2"/>
<dbReference type="Gene3D" id="3.30.457.10">
    <property type="entry name" value="Copper amine oxidase-like, N-terminal domain"/>
    <property type="match status" value="1"/>
</dbReference>
<sequence length="558" mass="62826">MKKTIVTLSIAGSLLVGGITPALAAHLNEQTLLEMNIQTESLYSIKDMSSETDYLNATLKAPQFDNLKDKQFQKKLNEEIISFYKSKKKEMEDDSKSLAKEAKENGWNFNKYELQMQFEVATQGDMVSVVVSTETYTGGANATTVVDSFNFINKKDTKKLTIADVTDMDKLLTEAKKAVKEQVEGSFDFEEVKQDQAFFIEHGNLGLVFDEYEVASGAAGAVEVTIPFDKVRAASFDLNYKGINVKSKQTNKELDLYHLELDMPELNNVKDKELEKQINRQIAEFYETKQNEVEKEAKELAEEFKGTDIPFRPFYLGIDYNVETEGDLVSIVLHTYTYSGGANGMSTVDSINFVNKKDGEVVKLFDLADQNEFTKRVKEQIEKQFKNNSFELEELNKNTAFYVEGDEIVLIFDEYEIAAGVFGAPEVRIPIKEDVNEEASDVVEQTYDKVVVNGKEVKSYIHKDADVTMIELRKLAQNLGYKVKWNPKTASVELSRGAEWTSVKVGENRYTFAKVAPFELEAAPEKNKGKVYVPASFATKVLLAEVSGEGNTLMIDVK</sequence>
<keyword evidence="1" id="KW-0732">Signal</keyword>
<dbReference type="Pfam" id="PF13739">
    <property type="entry name" value="PdaC"/>
    <property type="match status" value="2"/>
</dbReference>
<feature type="chain" id="PRO_5009180895" description="Copper amine oxidase-like N-terminal domain-containing protein" evidence="1">
    <location>
        <begin position="25"/>
        <end position="558"/>
    </location>
</feature>
<evidence type="ECO:0000259" key="4">
    <source>
        <dbReference type="Pfam" id="PF13739"/>
    </source>
</evidence>
<feature type="domain" description="DUF3298" evidence="3">
    <location>
        <begin position="176"/>
        <end position="229"/>
    </location>
</feature>
<evidence type="ECO:0000259" key="3">
    <source>
        <dbReference type="Pfam" id="PF11738"/>
    </source>
</evidence>
<feature type="domain" description="Deacetylase PdaC" evidence="4">
    <location>
        <begin position="49"/>
        <end position="142"/>
    </location>
</feature>
<evidence type="ECO:0000259" key="2">
    <source>
        <dbReference type="Pfam" id="PF07833"/>
    </source>
</evidence>
<evidence type="ECO:0000256" key="1">
    <source>
        <dbReference type="SAM" id="SignalP"/>
    </source>
</evidence>
<dbReference type="Pfam" id="PF11738">
    <property type="entry name" value="DUF3298"/>
    <property type="match status" value="2"/>
</dbReference>
<dbReference type="Proteomes" id="UP000095209">
    <property type="component" value="Unassembled WGS sequence"/>
</dbReference>
<dbReference type="STRING" id="1305675.BFG57_17270"/>
<keyword evidence="6" id="KW-1185">Reference proteome</keyword>
<dbReference type="InterPro" id="IPR025303">
    <property type="entry name" value="PdaC"/>
</dbReference>
<dbReference type="InterPro" id="IPR036582">
    <property type="entry name" value="Mao_N_sf"/>
</dbReference>
<proteinExistence type="predicted"/>
<protein>
    <recommendedName>
        <fullName evidence="7">Copper amine oxidase-like N-terminal domain-containing protein</fullName>
    </recommendedName>
</protein>
<reference evidence="5 6" key="1">
    <citation type="submission" date="2016-08" db="EMBL/GenBank/DDBJ databases">
        <title>Genome of Bacillus solimangrovi GH2-4.</title>
        <authorList>
            <person name="Lim S."/>
            <person name="Kim B.-C."/>
        </authorList>
    </citation>
    <scope>NUCLEOTIDE SEQUENCE [LARGE SCALE GENOMIC DNA]</scope>
    <source>
        <strain evidence="5 6">GH2-4</strain>
    </source>
</reference>
<accession>A0A1E5LD61</accession>
<dbReference type="Pfam" id="PF07833">
    <property type="entry name" value="Cu_amine_oxidN1"/>
    <property type="match status" value="1"/>
</dbReference>
<name>A0A1E5LD61_9BACI</name>
<dbReference type="InterPro" id="IPR037126">
    <property type="entry name" value="PdaC/RsiV-like_sf"/>
</dbReference>
<dbReference type="Gene3D" id="3.90.640.20">
    <property type="entry name" value="Heat-shock cognate protein, ATPase"/>
    <property type="match status" value="2"/>
</dbReference>
<feature type="domain" description="Copper amine oxidase-like N-terminal" evidence="2">
    <location>
        <begin position="452"/>
        <end position="553"/>
    </location>
</feature>